<evidence type="ECO:0000256" key="12">
    <source>
        <dbReference type="SAM" id="MobiDB-lite"/>
    </source>
</evidence>
<proteinExistence type="inferred from homology"/>
<name>A0A3D8JXW1_9BURK</name>
<dbReference type="SUPFAM" id="SSF47170">
    <property type="entry name" value="Aspartate receptor, ligand-binding domain"/>
    <property type="match status" value="1"/>
</dbReference>
<evidence type="ECO:0000256" key="1">
    <source>
        <dbReference type="ARBA" id="ARBA00004429"/>
    </source>
</evidence>
<dbReference type="InterPro" id="IPR004089">
    <property type="entry name" value="MCPsignal_dom"/>
</dbReference>
<dbReference type="CDD" id="cd11386">
    <property type="entry name" value="MCP_signal"/>
    <property type="match status" value="1"/>
</dbReference>
<dbReference type="PRINTS" id="PR00260">
    <property type="entry name" value="CHEMTRNSDUCR"/>
</dbReference>
<dbReference type="InterPro" id="IPR004090">
    <property type="entry name" value="Chemotax_Me-accpt_rcpt"/>
</dbReference>
<comment type="subcellular location">
    <subcellularLocation>
        <location evidence="1">Cell inner membrane</location>
        <topology evidence="1">Multi-pass membrane protein</topology>
    </subcellularLocation>
</comment>
<evidence type="ECO:0000256" key="10">
    <source>
        <dbReference type="ARBA" id="ARBA00029447"/>
    </source>
</evidence>
<dbReference type="AlphaFoldDB" id="A0A3D8JXW1"/>
<evidence type="ECO:0000256" key="8">
    <source>
        <dbReference type="ARBA" id="ARBA00023136"/>
    </source>
</evidence>
<dbReference type="PANTHER" id="PTHR43531">
    <property type="entry name" value="PROTEIN ICFG"/>
    <property type="match status" value="1"/>
</dbReference>
<dbReference type="CDD" id="cd06225">
    <property type="entry name" value="HAMP"/>
    <property type="match status" value="1"/>
</dbReference>
<sequence length="541" mass="56745">MLRTTNIRAALTATVLGYTGALLLVIAASIAVLQSANAAFQTMYHGETAALTSLADSTDNLLQARVDLGGYETLVAQGKPTAATLERVHAALAASDRALAVFNALPVSNDAQAALSDALRTARGKLIKQVIAPEVSALDQDDFASFRMVERQAPETIFADYKQAARQLMNFQVQAQSRHFTAVHGRFRGLLWLFTVVGLASVAFAVLARGFLRAAVIKPIGAAIDHFERIAAGDLTSTIDTSHGGEMGRLMAALARMQQSLGAAVMRVREGTAEIRHGVHDMASGNADLSERTEHQAAALQQAAASLETLTGTVAQNARHARDASVLAETASTTARRGGEVVSEIVGAIADMSADSEHIVDIIGAIESIAFQTNILALNAAVEAARAGEEGRGFAVVAGEVRALAQRSAVAAKEIRELMTASVSKVQSGTQLAERARATMANVVDAAREVTQIVSEISTASERQSAGIEEINVTVSHMDRATQQNAALVEEAAGAAASLEEQARMLDETVAAFRLSPQGSPASMHPQPAHGTPLTQSFDSA</sequence>
<keyword evidence="4" id="KW-0145">Chemotaxis</keyword>
<keyword evidence="9 11" id="KW-0807">Transducer</keyword>
<feature type="domain" description="Methyl-accepting transducer" evidence="14">
    <location>
        <begin position="271"/>
        <end position="500"/>
    </location>
</feature>
<dbReference type="SMART" id="SM00283">
    <property type="entry name" value="MA"/>
    <property type="match status" value="1"/>
</dbReference>
<dbReference type="Proteomes" id="UP000256838">
    <property type="component" value="Unassembled WGS sequence"/>
</dbReference>
<dbReference type="RefSeq" id="WP_115534473.1">
    <property type="nucleotide sequence ID" value="NZ_QRGA01000008.1"/>
</dbReference>
<evidence type="ECO:0000256" key="7">
    <source>
        <dbReference type="ARBA" id="ARBA00022989"/>
    </source>
</evidence>
<dbReference type="GO" id="GO:0005886">
    <property type="term" value="C:plasma membrane"/>
    <property type="evidence" value="ECO:0007669"/>
    <property type="project" value="UniProtKB-SubCell"/>
</dbReference>
<reference evidence="16 17" key="1">
    <citation type="submission" date="2018-08" db="EMBL/GenBank/DDBJ databases">
        <title>Paraburkholderia sp. DHOM06 isolated from forest soil.</title>
        <authorList>
            <person name="Gao Z.-H."/>
            <person name="Qiu L.-H."/>
        </authorList>
    </citation>
    <scope>NUCLEOTIDE SEQUENCE [LARGE SCALE GENOMIC DNA]</scope>
    <source>
        <strain evidence="16 17">DHOM06</strain>
    </source>
</reference>
<dbReference type="Pfam" id="PF00672">
    <property type="entry name" value="HAMP"/>
    <property type="match status" value="1"/>
</dbReference>
<dbReference type="Pfam" id="PF00015">
    <property type="entry name" value="MCPsignal"/>
    <property type="match status" value="1"/>
</dbReference>
<dbReference type="PROSITE" id="PS50111">
    <property type="entry name" value="CHEMOTAXIS_TRANSDUC_2"/>
    <property type="match status" value="1"/>
</dbReference>
<keyword evidence="3" id="KW-0488">Methylation</keyword>
<dbReference type="EMBL" id="QRGA01000008">
    <property type="protein sequence ID" value="RDU97947.1"/>
    <property type="molecule type" value="Genomic_DNA"/>
</dbReference>
<feature type="region of interest" description="Disordered" evidence="12">
    <location>
        <begin position="516"/>
        <end position="541"/>
    </location>
</feature>
<accession>A0A3D8JXW1</accession>
<dbReference type="PANTHER" id="PTHR43531:SF14">
    <property type="entry name" value="METHYL-ACCEPTING CHEMOTAXIS PROTEIN I-RELATED"/>
    <property type="match status" value="1"/>
</dbReference>
<feature type="transmembrane region" description="Helical" evidence="13">
    <location>
        <begin position="15"/>
        <end position="33"/>
    </location>
</feature>
<dbReference type="GO" id="GO:0004888">
    <property type="term" value="F:transmembrane signaling receptor activity"/>
    <property type="evidence" value="ECO:0007669"/>
    <property type="project" value="InterPro"/>
</dbReference>
<comment type="similarity">
    <text evidence="10">Belongs to the methyl-accepting chemotaxis (MCP) protein family.</text>
</comment>
<dbReference type="FunFam" id="1.10.287.950:FF:000001">
    <property type="entry name" value="Methyl-accepting chemotaxis sensory transducer"/>
    <property type="match status" value="1"/>
</dbReference>
<feature type="domain" description="HAMP" evidence="15">
    <location>
        <begin position="214"/>
        <end position="266"/>
    </location>
</feature>
<keyword evidence="17" id="KW-1185">Reference proteome</keyword>
<dbReference type="InterPro" id="IPR003660">
    <property type="entry name" value="HAMP_dom"/>
</dbReference>
<dbReference type="GO" id="GO:0007165">
    <property type="term" value="P:signal transduction"/>
    <property type="evidence" value="ECO:0007669"/>
    <property type="project" value="UniProtKB-KW"/>
</dbReference>
<evidence type="ECO:0000256" key="2">
    <source>
        <dbReference type="ARBA" id="ARBA00022475"/>
    </source>
</evidence>
<dbReference type="InterPro" id="IPR051310">
    <property type="entry name" value="MCP_chemotaxis"/>
</dbReference>
<keyword evidence="5" id="KW-0997">Cell inner membrane</keyword>
<evidence type="ECO:0000256" key="11">
    <source>
        <dbReference type="PROSITE-ProRule" id="PRU00284"/>
    </source>
</evidence>
<evidence type="ECO:0000259" key="14">
    <source>
        <dbReference type="PROSITE" id="PS50111"/>
    </source>
</evidence>
<dbReference type="OrthoDB" id="9806477at2"/>
<keyword evidence="6 13" id="KW-0812">Transmembrane</keyword>
<evidence type="ECO:0000259" key="15">
    <source>
        <dbReference type="PROSITE" id="PS50885"/>
    </source>
</evidence>
<dbReference type="Gene3D" id="1.10.287.950">
    <property type="entry name" value="Methyl-accepting chemotaxis protein"/>
    <property type="match status" value="1"/>
</dbReference>
<evidence type="ECO:0000256" key="9">
    <source>
        <dbReference type="ARBA" id="ARBA00023224"/>
    </source>
</evidence>
<dbReference type="GO" id="GO:0006935">
    <property type="term" value="P:chemotaxis"/>
    <property type="evidence" value="ECO:0007669"/>
    <property type="project" value="UniProtKB-KW"/>
</dbReference>
<evidence type="ECO:0000313" key="16">
    <source>
        <dbReference type="EMBL" id="RDU97947.1"/>
    </source>
</evidence>
<dbReference type="Pfam" id="PF02203">
    <property type="entry name" value="TarH"/>
    <property type="match status" value="1"/>
</dbReference>
<comment type="caution">
    <text evidence="16">The sequence shown here is derived from an EMBL/GenBank/DDBJ whole genome shotgun (WGS) entry which is preliminary data.</text>
</comment>
<keyword evidence="7 13" id="KW-1133">Transmembrane helix</keyword>
<evidence type="ECO:0000256" key="6">
    <source>
        <dbReference type="ARBA" id="ARBA00022692"/>
    </source>
</evidence>
<keyword evidence="2" id="KW-1003">Cell membrane</keyword>
<evidence type="ECO:0000256" key="5">
    <source>
        <dbReference type="ARBA" id="ARBA00022519"/>
    </source>
</evidence>
<protein>
    <submittedName>
        <fullName evidence="16">HAMP domain-containing protein</fullName>
    </submittedName>
</protein>
<dbReference type="SUPFAM" id="SSF58104">
    <property type="entry name" value="Methyl-accepting chemotaxis protein (MCP) signaling domain"/>
    <property type="match status" value="1"/>
</dbReference>
<dbReference type="Gene3D" id="1.20.120.30">
    <property type="entry name" value="Aspartate receptor, ligand-binding domain"/>
    <property type="match status" value="1"/>
</dbReference>
<evidence type="ECO:0000313" key="17">
    <source>
        <dbReference type="Proteomes" id="UP000256838"/>
    </source>
</evidence>
<evidence type="ECO:0000256" key="4">
    <source>
        <dbReference type="ARBA" id="ARBA00022500"/>
    </source>
</evidence>
<dbReference type="InterPro" id="IPR003122">
    <property type="entry name" value="Tar_rcpt_lig-bd"/>
</dbReference>
<evidence type="ECO:0000256" key="13">
    <source>
        <dbReference type="SAM" id="Phobius"/>
    </source>
</evidence>
<dbReference type="PROSITE" id="PS50885">
    <property type="entry name" value="HAMP"/>
    <property type="match status" value="1"/>
</dbReference>
<feature type="transmembrane region" description="Helical" evidence="13">
    <location>
        <begin position="190"/>
        <end position="212"/>
    </location>
</feature>
<organism evidence="16 17">
    <name type="scientific">Trinickia dinghuensis</name>
    <dbReference type="NCBI Taxonomy" id="2291023"/>
    <lineage>
        <taxon>Bacteria</taxon>
        <taxon>Pseudomonadati</taxon>
        <taxon>Pseudomonadota</taxon>
        <taxon>Betaproteobacteria</taxon>
        <taxon>Burkholderiales</taxon>
        <taxon>Burkholderiaceae</taxon>
        <taxon>Trinickia</taxon>
    </lineage>
</organism>
<dbReference type="SMART" id="SM00304">
    <property type="entry name" value="HAMP"/>
    <property type="match status" value="1"/>
</dbReference>
<evidence type="ECO:0000256" key="3">
    <source>
        <dbReference type="ARBA" id="ARBA00022481"/>
    </source>
</evidence>
<gene>
    <name evidence="16" type="ORF">DWV00_15530</name>
</gene>
<dbReference type="InterPro" id="IPR035440">
    <property type="entry name" value="4HB_MCP_dom_sf"/>
</dbReference>
<keyword evidence="8 13" id="KW-0472">Membrane</keyword>